<evidence type="ECO:0000256" key="3">
    <source>
        <dbReference type="ARBA" id="ARBA00022840"/>
    </source>
</evidence>
<keyword evidence="8" id="KW-1185">Reference proteome</keyword>
<dbReference type="HAMAP" id="MF_00376">
    <property type="entry name" value="Dephospho_CoA_kinase"/>
    <property type="match status" value="1"/>
</dbReference>
<dbReference type="PANTHER" id="PTHR10695:SF46">
    <property type="entry name" value="BIFUNCTIONAL COENZYME A SYNTHASE-RELATED"/>
    <property type="match status" value="1"/>
</dbReference>
<feature type="binding site" evidence="5">
    <location>
        <begin position="17"/>
        <end position="22"/>
    </location>
    <ligand>
        <name>ATP</name>
        <dbReference type="ChEBI" id="CHEBI:30616"/>
    </ligand>
</feature>
<dbReference type="Pfam" id="PF01121">
    <property type="entry name" value="CoaE"/>
    <property type="match status" value="1"/>
</dbReference>
<reference evidence="7 8" key="1">
    <citation type="submission" date="2017-05" db="EMBL/GenBank/DDBJ databases">
        <authorList>
            <person name="Varghese N."/>
            <person name="Submissions S."/>
        </authorList>
    </citation>
    <scope>NUCLEOTIDE SEQUENCE [LARGE SCALE GENOMIC DNA]</scope>
    <source>
        <strain evidence="7 8">DSM 25457</strain>
    </source>
</reference>
<keyword evidence="5" id="KW-0963">Cytoplasm</keyword>
<evidence type="ECO:0000256" key="5">
    <source>
        <dbReference type="HAMAP-Rule" id="MF_00376"/>
    </source>
</evidence>
<comment type="caution">
    <text evidence="7">The sequence shown here is derived from an EMBL/GenBank/DDBJ whole genome shotgun (WGS) entry which is preliminary data.</text>
</comment>
<keyword evidence="3 5" id="KW-0067">ATP-binding</keyword>
<evidence type="ECO:0000256" key="4">
    <source>
        <dbReference type="ARBA" id="ARBA00022993"/>
    </source>
</evidence>
<dbReference type="PANTHER" id="PTHR10695">
    <property type="entry name" value="DEPHOSPHO-COA KINASE-RELATED"/>
    <property type="match status" value="1"/>
</dbReference>
<keyword evidence="4 5" id="KW-0173">Coenzyme A biosynthesis</keyword>
<keyword evidence="5" id="KW-0808">Transferase</keyword>
<dbReference type="NCBIfam" id="TIGR00152">
    <property type="entry name" value="dephospho-CoA kinase"/>
    <property type="match status" value="1"/>
</dbReference>
<dbReference type="Proteomes" id="UP001158067">
    <property type="component" value="Unassembled WGS sequence"/>
</dbReference>
<evidence type="ECO:0000313" key="8">
    <source>
        <dbReference type="Proteomes" id="UP001158067"/>
    </source>
</evidence>
<dbReference type="SUPFAM" id="SSF52540">
    <property type="entry name" value="P-loop containing nucleoside triphosphate hydrolases"/>
    <property type="match status" value="1"/>
</dbReference>
<dbReference type="Gene3D" id="3.40.50.300">
    <property type="entry name" value="P-loop containing nucleotide triphosphate hydrolases"/>
    <property type="match status" value="1"/>
</dbReference>
<dbReference type="InterPro" id="IPR001977">
    <property type="entry name" value="Depp_CoAkinase"/>
</dbReference>
<name>A0ABY1QJA0_9BACT</name>
<comment type="similarity">
    <text evidence="1 5">Belongs to the CoaE family.</text>
</comment>
<protein>
    <recommendedName>
        <fullName evidence="5 6">Dephospho-CoA kinase</fullName>
        <ecNumber evidence="5 6">2.7.1.24</ecNumber>
    </recommendedName>
    <alternativeName>
        <fullName evidence="5">Dephosphocoenzyme A kinase</fullName>
    </alternativeName>
</protein>
<comment type="function">
    <text evidence="5">Catalyzes the phosphorylation of the 3'-hydroxyl group of dephosphocoenzyme A to form coenzyme A.</text>
</comment>
<evidence type="ECO:0000256" key="2">
    <source>
        <dbReference type="ARBA" id="ARBA00022741"/>
    </source>
</evidence>
<dbReference type="CDD" id="cd02022">
    <property type="entry name" value="DPCK"/>
    <property type="match status" value="1"/>
</dbReference>
<keyword evidence="2 5" id="KW-0547">Nucleotide-binding</keyword>
<dbReference type="EC" id="2.7.1.24" evidence="5 6"/>
<dbReference type="GO" id="GO:0016301">
    <property type="term" value="F:kinase activity"/>
    <property type="evidence" value="ECO:0007669"/>
    <property type="project" value="UniProtKB-KW"/>
</dbReference>
<dbReference type="RefSeq" id="WP_283434424.1">
    <property type="nucleotide sequence ID" value="NZ_FXUG01000014.1"/>
</dbReference>
<dbReference type="PROSITE" id="PS51219">
    <property type="entry name" value="DPCK"/>
    <property type="match status" value="1"/>
</dbReference>
<accession>A0ABY1QJA0</accession>
<organism evidence="7 8">
    <name type="scientific">Neorhodopirellula lusitana</name>
    <dbReference type="NCBI Taxonomy" id="445327"/>
    <lineage>
        <taxon>Bacteria</taxon>
        <taxon>Pseudomonadati</taxon>
        <taxon>Planctomycetota</taxon>
        <taxon>Planctomycetia</taxon>
        <taxon>Pirellulales</taxon>
        <taxon>Pirellulaceae</taxon>
        <taxon>Neorhodopirellula</taxon>
    </lineage>
</organism>
<keyword evidence="5 7" id="KW-0418">Kinase</keyword>
<comment type="subcellular location">
    <subcellularLocation>
        <location evidence="5">Cytoplasm</location>
    </subcellularLocation>
</comment>
<evidence type="ECO:0000256" key="6">
    <source>
        <dbReference type="NCBIfam" id="TIGR00152"/>
    </source>
</evidence>
<evidence type="ECO:0000256" key="1">
    <source>
        <dbReference type="ARBA" id="ARBA00009018"/>
    </source>
</evidence>
<dbReference type="EMBL" id="FXUG01000014">
    <property type="protein sequence ID" value="SMP71317.1"/>
    <property type="molecule type" value="Genomic_DNA"/>
</dbReference>
<dbReference type="InterPro" id="IPR027417">
    <property type="entry name" value="P-loop_NTPase"/>
</dbReference>
<proteinExistence type="inferred from homology"/>
<gene>
    <name evidence="5" type="primary">coaE</name>
    <name evidence="7" type="ORF">SAMN06265222_11428</name>
</gene>
<evidence type="ECO:0000313" key="7">
    <source>
        <dbReference type="EMBL" id="SMP71317.1"/>
    </source>
</evidence>
<sequence length="205" mass="23068">MNGHPKPHTIGIIGPPCSGKSTVAEQLVRLGGVWINADVIAKDQLEVPEVIDSLVGLLGTSILDDSGQLSRPSIASLVFGEDDASQTRLKQLEAIIHPRTREVIDAEIERAVDSRFVILDVPLLLERDWDSICDEVWCLKISPERHRVLLNARGWDLAELERREKRQLPWAQKQSRADWVIENNGTKEELAAKVLERVNSFEQRT</sequence>
<comment type="catalytic activity">
    <reaction evidence="5">
        <text>3'-dephospho-CoA + ATP = ADP + CoA + H(+)</text>
        <dbReference type="Rhea" id="RHEA:18245"/>
        <dbReference type="ChEBI" id="CHEBI:15378"/>
        <dbReference type="ChEBI" id="CHEBI:30616"/>
        <dbReference type="ChEBI" id="CHEBI:57287"/>
        <dbReference type="ChEBI" id="CHEBI:57328"/>
        <dbReference type="ChEBI" id="CHEBI:456216"/>
        <dbReference type="EC" id="2.7.1.24"/>
    </reaction>
</comment>
<comment type="pathway">
    <text evidence="5">Cofactor biosynthesis; coenzyme A biosynthesis; CoA from (R)-pantothenate: step 5/5.</text>
</comment>